<proteinExistence type="predicted"/>
<sequence>MNKGYFTGIARTCEHAFAKKGRPKSDPIKPAYQLIAQPSFYANAMSTPV</sequence>
<name>A0ABQ4PWB5_9PROT</name>
<gene>
    <name evidence="1" type="ORF">PsB1_1420</name>
</gene>
<evidence type="ECO:0000313" key="2">
    <source>
        <dbReference type="Proteomes" id="UP001161064"/>
    </source>
</evidence>
<protein>
    <submittedName>
        <fullName evidence="1">Uncharacterized protein</fullName>
    </submittedName>
</protein>
<comment type="caution">
    <text evidence="1">The sequence shown here is derived from an EMBL/GenBank/DDBJ whole genome shotgun (WGS) entry which is preliminary data.</text>
</comment>
<reference evidence="1" key="2">
    <citation type="journal article" date="2023" name="ISME Commun">
        <title>Characterization of a bloom-associated alphaproteobacterial lineage, 'Candidatus Phycosocius': insights into freshwater algal-bacterial interactions.</title>
        <authorList>
            <person name="Tanabe Y."/>
            <person name="Yamaguchi H."/>
            <person name="Yoshida M."/>
            <person name="Kai A."/>
            <person name="Okazaki Y."/>
        </authorList>
    </citation>
    <scope>NUCLEOTIDE SEQUENCE</scope>
    <source>
        <strain evidence="1">BOTRYCO-1</strain>
    </source>
</reference>
<dbReference type="EMBL" id="BPFZ01000008">
    <property type="protein sequence ID" value="GIU67266.1"/>
    <property type="molecule type" value="Genomic_DNA"/>
</dbReference>
<organism evidence="1 2">
    <name type="scientific">Candidatus Phycosocius spiralis</name>
    <dbReference type="NCBI Taxonomy" id="2815099"/>
    <lineage>
        <taxon>Bacteria</taxon>
        <taxon>Pseudomonadati</taxon>
        <taxon>Pseudomonadota</taxon>
        <taxon>Alphaproteobacteria</taxon>
        <taxon>Caulobacterales</taxon>
        <taxon>Caulobacterales incertae sedis</taxon>
        <taxon>Candidatus Phycosocius</taxon>
    </lineage>
</organism>
<reference evidence="1" key="1">
    <citation type="submission" date="2021-05" db="EMBL/GenBank/DDBJ databases">
        <authorList>
            <person name="Tanabe Y."/>
        </authorList>
    </citation>
    <scope>NUCLEOTIDE SEQUENCE</scope>
    <source>
        <strain evidence="1">BOTRYCO-1</strain>
    </source>
</reference>
<dbReference type="Proteomes" id="UP001161064">
    <property type="component" value="Unassembled WGS sequence"/>
</dbReference>
<accession>A0ABQ4PWB5</accession>
<keyword evidence="2" id="KW-1185">Reference proteome</keyword>
<evidence type="ECO:0000313" key="1">
    <source>
        <dbReference type="EMBL" id="GIU67266.1"/>
    </source>
</evidence>